<dbReference type="RefSeq" id="WP_194453323.1">
    <property type="nucleotide sequence ID" value="NZ_CP063849.1"/>
</dbReference>
<keyword evidence="3" id="KW-1185">Reference proteome</keyword>
<dbReference type="InterPro" id="IPR052715">
    <property type="entry name" value="RAYT_transposase"/>
</dbReference>
<dbReference type="EMBL" id="CP063849">
    <property type="protein sequence ID" value="QOY91669.1"/>
    <property type="molecule type" value="Genomic_DNA"/>
</dbReference>
<dbReference type="PANTHER" id="PTHR36966">
    <property type="entry name" value="REP-ASSOCIATED TYROSINE TRANSPOSASE"/>
    <property type="match status" value="1"/>
</dbReference>
<name>A0A7S7NXM8_PALFE</name>
<evidence type="ECO:0000259" key="1">
    <source>
        <dbReference type="SMART" id="SM01321"/>
    </source>
</evidence>
<organism evidence="2 3">
    <name type="scientific">Paludibaculum fermentans</name>
    <dbReference type="NCBI Taxonomy" id="1473598"/>
    <lineage>
        <taxon>Bacteria</taxon>
        <taxon>Pseudomonadati</taxon>
        <taxon>Acidobacteriota</taxon>
        <taxon>Terriglobia</taxon>
        <taxon>Bryobacterales</taxon>
        <taxon>Bryobacteraceae</taxon>
        <taxon>Paludibaculum</taxon>
    </lineage>
</organism>
<dbReference type="KEGG" id="pfer:IRI77_17505"/>
<dbReference type="Pfam" id="PF01797">
    <property type="entry name" value="Y1_Tnp"/>
    <property type="match status" value="1"/>
</dbReference>
<dbReference type="GO" id="GO:0004803">
    <property type="term" value="F:transposase activity"/>
    <property type="evidence" value="ECO:0007669"/>
    <property type="project" value="InterPro"/>
</dbReference>
<dbReference type="GO" id="GO:0043565">
    <property type="term" value="F:sequence-specific DNA binding"/>
    <property type="evidence" value="ECO:0007669"/>
    <property type="project" value="TreeGrafter"/>
</dbReference>
<dbReference type="SUPFAM" id="SSF143422">
    <property type="entry name" value="Transposase IS200-like"/>
    <property type="match status" value="1"/>
</dbReference>
<dbReference type="Proteomes" id="UP000593892">
    <property type="component" value="Chromosome"/>
</dbReference>
<dbReference type="AlphaFoldDB" id="A0A7S7NXM8"/>
<gene>
    <name evidence="2" type="ORF">IRI77_17505</name>
</gene>
<dbReference type="SMART" id="SM01321">
    <property type="entry name" value="Y1_Tnp"/>
    <property type="match status" value="1"/>
</dbReference>
<dbReference type="GO" id="GO:0006313">
    <property type="term" value="P:DNA transposition"/>
    <property type="evidence" value="ECO:0007669"/>
    <property type="project" value="InterPro"/>
</dbReference>
<feature type="domain" description="Transposase IS200-like" evidence="1">
    <location>
        <begin position="3"/>
        <end position="90"/>
    </location>
</feature>
<dbReference type="Gene3D" id="3.30.70.1290">
    <property type="entry name" value="Transposase IS200-like"/>
    <property type="match status" value="1"/>
</dbReference>
<reference evidence="2 3" key="1">
    <citation type="submission" date="2020-10" db="EMBL/GenBank/DDBJ databases">
        <title>Complete genome sequence of Paludibaculum fermentans P105T, a facultatively anaerobic acidobacterium capable of dissimilatory Fe(III) reduction.</title>
        <authorList>
            <person name="Dedysh S.N."/>
            <person name="Beletsky A.V."/>
            <person name="Kulichevskaya I.S."/>
            <person name="Mardanov A.V."/>
            <person name="Ravin N.V."/>
        </authorList>
    </citation>
    <scope>NUCLEOTIDE SEQUENCE [LARGE SCALE GENOMIC DNA]</scope>
    <source>
        <strain evidence="2 3">P105</strain>
    </source>
</reference>
<sequence>MVVEAIRYNAGTLGQYELHAYVVMPNDVHLLVTPTVAIPKLAKSLKGITAKRANQMLGSTGRPFWQEEYYDHTVRAVGGFERIRAYIEGNPVRAGLAREIEEYRWSSAGKANAGFAGPGE</sequence>
<dbReference type="PANTHER" id="PTHR36966:SF1">
    <property type="entry name" value="REP-ASSOCIATED TYROSINE TRANSPOSASE"/>
    <property type="match status" value="1"/>
</dbReference>
<protein>
    <submittedName>
        <fullName evidence="2">Transposase</fullName>
    </submittedName>
</protein>
<dbReference type="InterPro" id="IPR036515">
    <property type="entry name" value="Transposase_17_sf"/>
</dbReference>
<dbReference type="InterPro" id="IPR002686">
    <property type="entry name" value="Transposase_17"/>
</dbReference>
<evidence type="ECO:0000313" key="3">
    <source>
        <dbReference type="Proteomes" id="UP000593892"/>
    </source>
</evidence>
<evidence type="ECO:0000313" key="2">
    <source>
        <dbReference type="EMBL" id="QOY91669.1"/>
    </source>
</evidence>
<proteinExistence type="predicted"/>
<accession>A0A7S7NXM8</accession>